<evidence type="ECO:0000256" key="1">
    <source>
        <dbReference type="SAM" id="MobiDB-lite"/>
    </source>
</evidence>
<sequence>MIGLDLVRNSSSTSIDKSSEGVGIPTQITASAEVKITLRSRVVYIMELWVANIGDGLDVLLVMDFMFRAGVRVCVQEGVMDEESILMYDDAVKAPEAVDVPVTSPENFNTQSCACTYESRMRSRLGWTRWVTKIVYQARSWSVAIKVVNVSKHSLDTARQDCPIWVISAGMVFFSLWNTRLSRLVDPDPGARPGRARQDQSPTKATGATRTRASVRAEDGLLVTDQHYAENPIRICRSQYGPTTRTPSPKLRMLNRGRLVDASTQTEENVLVTTRMDVVTQVSESQLDKHECDPGEGCTQDDDRGYTPVERLQN</sequence>
<accession>A0A225WRF1</accession>
<protein>
    <recommendedName>
        <fullName evidence="5">Eukaryotic/viral aspartic protease</fullName>
    </recommendedName>
</protein>
<dbReference type="EMBL" id="NBNE01000348">
    <property type="protein sequence ID" value="OWZ20223.1"/>
    <property type="molecule type" value="Genomic_DNA"/>
</dbReference>
<evidence type="ECO:0000313" key="4">
    <source>
        <dbReference type="Proteomes" id="UP000198211"/>
    </source>
</evidence>
<reference evidence="3" key="1">
    <citation type="journal article" date="2017" name="Genome Biol. Evol.">
        <title>Phytophthora megakarya and P. palmivora, closely related causal agents of cacao black pod rot, underwent increases in genome sizes and gene numbers by different mechanisms.</title>
        <authorList>
            <person name="Ali S.S."/>
            <person name="Shao J."/>
            <person name="Lary D.J."/>
            <person name="Kronmiller B."/>
            <person name="Shen D."/>
            <person name="Strem M.D."/>
            <person name="Amoako-Attah I."/>
            <person name="Akrofi A.Y."/>
            <person name="Begoude B.A."/>
            <person name="Ten Hoopen G.M."/>
            <person name="Coulibaly K."/>
            <person name="Kebe B.I."/>
            <person name="Melnick R.L."/>
            <person name="Guiltinan M.J."/>
            <person name="Tyler B.M."/>
            <person name="Meinhardt L.W."/>
            <person name="Bailey B.A."/>
        </authorList>
    </citation>
    <scope>NUCLEOTIDE SEQUENCE</scope>
    <source>
        <strain evidence="3">Zdho120</strain>
    </source>
</reference>
<feature type="region of interest" description="Disordered" evidence="1">
    <location>
        <begin position="1"/>
        <end position="21"/>
    </location>
</feature>
<feature type="region of interest" description="Disordered" evidence="1">
    <location>
        <begin position="188"/>
        <end position="212"/>
    </location>
</feature>
<feature type="region of interest" description="Disordered" evidence="1">
    <location>
        <begin position="285"/>
        <end position="314"/>
    </location>
</feature>
<name>A0A225WRF1_9STRA</name>
<comment type="caution">
    <text evidence="3">The sequence shown here is derived from an EMBL/GenBank/DDBJ whole genome shotgun (WGS) entry which is preliminary data.</text>
</comment>
<reference evidence="4" key="2">
    <citation type="submission" date="2017-03" db="EMBL/GenBank/DDBJ databases">
        <title>Phytopthora megakarya and P. palmivora, two closely related causual agents of cacao black pod achieved similar genome size and gene model numbers by different mechanisms.</title>
        <authorList>
            <person name="Ali S."/>
            <person name="Shao J."/>
            <person name="Larry D.J."/>
            <person name="Kronmiller B."/>
            <person name="Shen D."/>
            <person name="Strem M.D."/>
            <person name="Melnick R.L."/>
            <person name="Guiltinan M.J."/>
            <person name="Tyler B.M."/>
            <person name="Meinhardt L.W."/>
            <person name="Bailey B.A."/>
        </authorList>
    </citation>
    <scope>NUCLEOTIDE SEQUENCE [LARGE SCALE GENOMIC DNA]</scope>
    <source>
        <strain evidence="4">zdho120</strain>
    </source>
</reference>
<feature type="compositionally biased region" description="Polar residues" evidence="1">
    <location>
        <begin position="199"/>
        <end position="212"/>
    </location>
</feature>
<proteinExistence type="predicted"/>
<dbReference type="OrthoDB" id="128412at2759"/>
<evidence type="ECO:0000313" key="2">
    <source>
        <dbReference type="EMBL" id="OWZ20216.1"/>
    </source>
</evidence>
<keyword evidence="4" id="KW-1185">Reference proteome</keyword>
<dbReference type="AlphaFoldDB" id="A0A225WRF1"/>
<evidence type="ECO:0008006" key="5">
    <source>
        <dbReference type="Google" id="ProtNLM"/>
    </source>
</evidence>
<reference evidence="3" key="3">
    <citation type="submission" date="2017-03" db="EMBL/GenBank/DDBJ databases">
        <authorList>
            <person name="Afonso C.L."/>
            <person name="Miller P.J."/>
            <person name="Scott M.A."/>
            <person name="Spackman E."/>
            <person name="Goraichik I."/>
            <person name="Dimitrov K.M."/>
            <person name="Suarez D.L."/>
            <person name="Swayne D.E."/>
        </authorList>
    </citation>
    <scope>NUCLEOTIDE SEQUENCE</scope>
    <source>
        <strain evidence="3">Zdho120</strain>
    </source>
</reference>
<dbReference type="EMBL" id="NBNE01000348">
    <property type="protein sequence ID" value="OWZ20216.1"/>
    <property type="molecule type" value="Genomic_DNA"/>
</dbReference>
<evidence type="ECO:0000313" key="3">
    <source>
        <dbReference type="EMBL" id="OWZ20223.1"/>
    </source>
</evidence>
<gene>
    <name evidence="2" type="ORF">PHMEG_0005391</name>
    <name evidence="3" type="ORF">PHMEG_0005398</name>
</gene>
<dbReference type="Proteomes" id="UP000198211">
    <property type="component" value="Unassembled WGS sequence"/>
</dbReference>
<organism evidence="3 4">
    <name type="scientific">Phytophthora megakarya</name>
    <dbReference type="NCBI Taxonomy" id="4795"/>
    <lineage>
        <taxon>Eukaryota</taxon>
        <taxon>Sar</taxon>
        <taxon>Stramenopiles</taxon>
        <taxon>Oomycota</taxon>
        <taxon>Peronosporomycetes</taxon>
        <taxon>Peronosporales</taxon>
        <taxon>Peronosporaceae</taxon>
        <taxon>Phytophthora</taxon>
    </lineage>
</organism>